<evidence type="ECO:0000256" key="3">
    <source>
        <dbReference type="ARBA" id="ARBA00022801"/>
    </source>
</evidence>
<dbReference type="GO" id="GO:2000304">
    <property type="term" value="P:positive regulation of ceramide biosynthetic process"/>
    <property type="evidence" value="ECO:0007669"/>
    <property type="project" value="TreeGrafter"/>
</dbReference>
<feature type="active site" description="Proton acceptor" evidence="8">
    <location>
        <position position="628"/>
    </location>
</feature>
<evidence type="ECO:0000256" key="8">
    <source>
        <dbReference type="PROSITE-ProRule" id="PRU01161"/>
    </source>
</evidence>
<dbReference type="Pfam" id="PF01734">
    <property type="entry name" value="Patatin"/>
    <property type="match status" value="1"/>
</dbReference>
<dbReference type="PROSITE" id="PS51635">
    <property type="entry name" value="PNPLA"/>
    <property type="match status" value="1"/>
</dbReference>
<dbReference type="InterPro" id="IPR002641">
    <property type="entry name" value="PNPLA_dom"/>
</dbReference>
<keyword evidence="10" id="KW-1185">Reference proteome</keyword>
<keyword evidence="2" id="KW-0677">Repeat</keyword>
<dbReference type="Pfam" id="PF12796">
    <property type="entry name" value="Ank_2"/>
    <property type="match status" value="2"/>
</dbReference>
<dbReference type="EC" id="3.1.1.4" evidence="1"/>
<dbReference type="InterPro" id="IPR047148">
    <property type="entry name" value="PLPL9"/>
</dbReference>
<keyword evidence="8" id="KW-0442">Lipid degradation</keyword>
<dbReference type="InterPro" id="IPR036770">
    <property type="entry name" value="Ankyrin_rpt-contain_sf"/>
</dbReference>
<evidence type="ECO:0000256" key="5">
    <source>
        <dbReference type="ARBA" id="ARBA00023098"/>
    </source>
</evidence>
<comment type="catalytic activity">
    <reaction evidence="6">
        <text>a 1,2-diacyl-sn-glycero-3-phosphocholine + H2O = a 1-acyl-sn-glycero-3-phosphocholine + a fatty acid + H(+)</text>
        <dbReference type="Rhea" id="RHEA:15801"/>
        <dbReference type="ChEBI" id="CHEBI:15377"/>
        <dbReference type="ChEBI" id="CHEBI:15378"/>
        <dbReference type="ChEBI" id="CHEBI:28868"/>
        <dbReference type="ChEBI" id="CHEBI:57643"/>
        <dbReference type="ChEBI" id="CHEBI:58168"/>
        <dbReference type="EC" id="3.1.1.4"/>
    </reaction>
    <physiologicalReaction direction="left-to-right" evidence="6">
        <dbReference type="Rhea" id="RHEA:15802"/>
    </physiologicalReaction>
</comment>
<dbReference type="SUPFAM" id="SSF48403">
    <property type="entry name" value="Ankyrin repeat"/>
    <property type="match status" value="1"/>
</dbReference>
<feature type="repeat" description="ANK" evidence="7">
    <location>
        <begin position="166"/>
        <end position="198"/>
    </location>
</feature>
<dbReference type="InterPro" id="IPR002110">
    <property type="entry name" value="Ankyrin_rpt"/>
</dbReference>
<evidence type="ECO:0000313" key="11">
    <source>
        <dbReference type="WBParaSite" id="L893_g17946.t1"/>
    </source>
</evidence>
<dbReference type="PANTHER" id="PTHR24139">
    <property type="entry name" value="CALCIUM-INDEPENDENT PHOSPHOLIPASE A2"/>
    <property type="match status" value="1"/>
</dbReference>
<dbReference type="PRINTS" id="PR01415">
    <property type="entry name" value="ANKYRIN"/>
</dbReference>
<feature type="repeat" description="ANK" evidence="7">
    <location>
        <begin position="364"/>
        <end position="396"/>
    </location>
</feature>
<dbReference type="Gene3D" id="1.25.40.20">
    <property type="entry name" value="Ankyrin repeat-containing domain"/>
    <property type="match status" value="2"/>
</dbReference>
<dbReference type="PANTHER" id="PTHR24139:SF34">
    <property type="entry name" value="85_88 KDA CALCIUM-INDEPENDENT PHOSPHOLIPASE A2"/>
    <property type="match status" value="1"/>
</dbReference>
<evidence type="ECO:0000256" key="4">
    <source>
        <dbReference type="ARBA" id="ARBA00023043"/>
    </source>
</evidence>
<feature type="short sequence motif" description="GXSXG" evidence="8">
    <location>
        <begin position="495"/>
        <end position="499"/>
    </location>
</feature>
<dbReference type="GO" id="GO:0005739">
    <property type="term" value="C:mitochondrion"/>
    <property type="evidence" value="ECO:0007669"/>
    <property type="project" value="TreeGrafter"/>
</dbReference>
<evidence type="ECO:0000256" key="6">
    <source>
        <dbReference type="ARBA" id="ARBA00023422"/>
    </source>
</evidence>
<feature type="repeat" description="ANK" evidence="7">
    <location>
        <begin position="331"/>
        <end position="363"/>
    </location>
</feature>
<dbReference type="GO" id="GO:0052816">
    <property type="term" value="F:long-chain fatty acyl-CoA hydrolase activity"/>
    <property type="evidence" value="ECO:0007669"/>
    <property type="project" value="TreeGrafter"/>
</dbReference>
<evidence type="ECO:0000313" key="10">
    <source>
        <dbReference type="Proteomes" id="UP000095287"/>
    </source>
</evidence>
<dbReference type="GO" id="GO:0047499">
    <property type="term" value="F:calcium-independent phospholipase A2 activity"/>
    <property type="evidence" value="ECO:0007669"/>
    <property type="project" value="InterPro"/>
</dbReference>
<dbReference type="SUPFAM" id="SSF52151">
    <property type="entry name" value="FabD/lysophospholipase-like"/>
    <property type="match status" value="1"/>
</dbReference>
<dbReference type="Gene3D" id="3.40.1090.10">
    <property type="entry name" value="Cytosolic phospholipase A2 catalytic domain"/>
    <property type="match status" value="1"/>
</dbReference>
<dbReference type="AlphaFoldDB" id="A0A1I7YNR5"/>
<dbReference type="GO" id="GO:0016042">
    <property type="term" value="P:lipid catabolic process"/>
    <property type="evidence" value="ECO:0007669"/>
    <property type="project" value="UniProtKB-UniRule"/>
</dbReference>
<proteinExistence type="predicted"/>
<feature type="active site" description="Nucleophile" evidence="8">
    <location>
        <position position="497"/>
    </location>
</feature>
<dbReference type="Proteomes" id="UP000095287">
    <property type="component" value="Unplaced"/>
</dbReference>
<dbReference type="WBParaSite" id="L893_g17946.t1">
    <property type="protein sequence ID" value="L893_g17946.t1"/>
    <property type="gene ID" value="L893_g17946"/>
</dbReference>
<feature type="domain" description="PNPLA" evidence="9">
    <location>
        <begin position="460"/>
        <end position="641"/>
    </location>
</feature>
<keyword evidence="4 7" id="KW-0040">ANK repeat</keyword>
<reference evidence="11" key="1">
    <citation type="submission" date="2016-11" db="UniProtKB">
        <authorList>
            <consortium name="WormBaseParasite"/>
        </authorList>
    </citation>
    <scope>IDENTIFICATION</scope>
</reference>
<dbReference type="PROSITE" id="PS50088">
    <property type="entry name" value="ANK_REPEAT"/>
    <property type="match status" value="3"/>
</dbReference>
<accession>A0A1I7YNR5</accession>
<organism evidence="10 11">
    <name type="scientific">Steinernema glaseri</name>
    <dbReference type="NCBI Taxonomy" id="37863"/>
    <lineage>
        <taxon>Eukaryota</taxon>
        <taxon>Metazoa</taxon>
        <taxon>Ecdysozoa</taxon>
        <taxon>Nematoda</taxon>
        <taxon>Chromadorea</taxon>
        <taxon>Rhabditida</taxon>
        <taxon>Tylenchina</taxon>
        <taxon>Panagrolaimomorpha</taxon>
        <taxon>Strongyloidoidea</taxon>
        <taxon>Steinernematidae</taxon>
        <taxon>Steinernema</taxon>
    </lineage>
</organism>
<evidence type="ECO:0000256" key="7">
    <source>
        <dbReference type="PROSITE-ProRule" id="PRU00023"/>
    </source>
</evidence>
<feature type="short sequence motif" description="DGA/G" evidence="8">
    <location>
        <begin position="628"/>
        <end position="630"/>
    </location>
</feature>
<sequence>MASFLRGLAGAALKQSGVAPDLVDGGLAFLDRLGGSETAPKVEEGTVVKVFTPSQLRSLQKFDGKSPFSCFKEAAQIHVVFEASGSVAATYGNYETAGRCCDSLNRIVAPLAANELARLVDKFILLWRQKTDWDSIHFAASLGMESSLQKILAENSSKTNLITADSGQTPLHLAAFGGHSACVQLLLSKGAEPTRLDVEQRNCFHLAASSNSKEVIRLLLKQGQSAAALKMVNSCGETPVDVALRCCDSEALALILKALPAEISISAFSLQKRKWDSETERIASAISKCANFKTTDADGNTLFHKESGKEEIIGFGSIPEIGVAVNAINNAGLAPIHLAVLRGDLPSTVALYSIGANPDVPDFAGETALHYAVSANAPDIVKFLLCVGADPQLSNNKNESPSDVAKRLIRPDITRLFDQFMNPAYRSADDGTKPHVLDEIQLKFALEAATEGPKDGIHLLSLDGGGVRGLVIVQILRHIERRCPTFMKRIGWIAGTSTGGILALALSQKEPKTLQNCQRLYFQLKDEIFKGKKPYSAENLERLLKREYGEHTSMAELNPDVRVMVTAAKADQNPPTLTLYRNYLLCLKPEVNIEEGCVDPYKITVWKAARCSSAAPMYFSSVDGCMMDGGLIANNPTCDLITDVERCSLVRQAEGEKPFKIASIISVGTGQMPSLPIAEMDVSIPNGFLDGIASLYKNVQAVNNLKNILVEQVSAADGQCVKRARAMAHTLRAPFFRFSPRLASDIELDETDDVVIVNMLWSTEMYMKTPWCTQWVEKLTTHVGNGN</sequence>
<evidence type="ECO:0000256" key="2">
    <source>
        <dbReference type="ARBA" id="ARBA00022737"/>
    </source>
</evidence>
<feature type="short sequence motif" description="GXGXXG" evidence="8">
    <location>
        <begin position="464"/>
        <end position="469"/>
    </location>
</feature>
<evidence type="ECO:0000259" key="9">
    <source>
        <dbReference type="PROSITE" id="PS51635"/>
    </source>
</evidence>
<protein>
    <recommendedName>
        <fullName evidence="1">phospholipase A2</fullName>
        <ecNumber evidence="1">3.1.1.4</ecNumber>
    </recommendedName>
</protein>
<evidence type="ECO:0000256" key="1">
    <source>
        <dbReference type="ARBA" id="ARBA00013278"/>
    </source>
</evidence>
<keyword evidence="3 8" id="KW-0378">Hydrolase</keyword>
<dbReference type="SMART" id="SM00248">
    <property type="entry name" value="ANK"/>
    <property type="match status" value="5"/>
</dbReference>
<dbReference type="PROSITE" id="PS50297">
    <property type="entry name" value="ANK_REP_REGION"/>
    <property type="match status" value="3"/>
</dbReference>
<keyword evidence="5 8" id="KW-0443">Lipid metabolism</keyword>
<name>A0A1I7YNR5_9BILA</name>
<dbReference type="InterPro" id="IPR016035">
    <property type="entry name" value="Acyl_Trfase/lysoPLipase"/>
</dbReference>